<accession>R7G928</accession>
<dbReference type="Proteomes" id="UP000018093">
    <property type="component" value="Unassembled WGS sequence"/>
</dbReference>
<organism evidence="2 3">
    <name type="scientific">Amedibacillus dolichus CAG:375</name>
    <dbReference type="NCBI Taxonomy" id="1263076"/>
    <lineage>
        <taxon>Bacteria</taxon>
        <taxon>Bacillati</taxon>
        <taxon>Bacillota</taxon>
        <taxon>Erysipelotrichia</taxon>
        <taxon>Erysipelotrichales</taxon>
        <taxon>Erysipelotrichaceae</taxon>
        <taxon>Amedibacillus</taxon>
    </lineage>
</organism>
<reference evidence="2" key="1">
    <citation type="submission" date="2012-11" db="EMBL/GenBank/DDBJ databases">
        <title>Dependencies among metagenomic species, viruses, plasmids and units of genetic variation.</title>
        <authorList>
            <person name="Nielsen H.B."/>
            <person name="Almeida M."/>
            <person name="Juncker A.S."/>
            <person name="Rasmussen S."/>
            <person name="Li J."/>
            <person name="Sunagawa S."/>
            <person name="Plichta D."/>
            <person name="Gautier L."/>
            <person name="Le Chatelier E."/>
            <person name="Peletier E."/>
            <person name="Bonde I."/>
            <person name="Nielsen T."/>
            <person name="Manichanh C."/>
            <person name="Arumugam M."/>
            <person name="Batto J."/>
            <person name="Santos M.B.Q.D."/>
            <person name="Blom N."/>
            <person name="Borruel N."/>
            <person name="Burgdorf K.S."/>
            <person name="Boumezbeur F."/>
            <person name="Casellas F."/>
            <person name="Dore J."/>
            <person name="Guarner F."/>
            <person name="Hansen T."/>
            <person name="Hildebrand F."/>
            <person name="Kaas R.S."/>
            <person name="Kennedy S."/>
            <person name="Kristiansen K."/>
            <person name="Kultima J.R."/>
            <person name="Leonard P."/>
            <person name="Levenez F."/>
            <person name="Lund O."/>
            <person name="Moumen B."/>
            <person name="Le Paslier D."/>
            <person name="Pons N."/>
            <person name="Pedersen O."/>
            <person name="Prifti E."/>
            <person name="Qin J."/>
            <person name="Raes J."/>
            <person name="Tap J."/>
            <person name="Tims S."/>
            <person name="Ussery D.W."/>
            <person name="Yamada T."/>
            <person name="MetaHit consortium"/>
            <person name="Renault P."/>
            <person name="Sicheritz-Ponten T."/>
            <person name="Bork P."/>
            <person name="Wang J."/>
            <person name="Brunak S."/>
            <person name="Ehrlich S.D."/>
        </authorList>
    </citation>
    <scope>NUCLEOTIDE SEQUENCE [LARGE SCALE GENOMIC DNA]</scope>
</reference>
<evidence type="ECO:0000313" key="2">
    <source>
        <dbReference type="EMBL" id="CDE22502.1"/>
    </source>
</evidence>
<name>R7G928_9FIRM</name>
<dbReference type="InterPro" id="IPR010985">
    <property type="entry name" value="Ribbon_hlx_hlx"/>
</dbReference>
<gene>
    <name evidence="2" type="ORF">BN631_01015</name>
</gene>
<comment type="caution">
    <text evidence="2">The sequence shown here is derived from an EMBL/GenBank/DDBJ whole genome shotgun (WGS) entry which is preliminary data.</text>
</comment>
<dbReference type="Gene3D" id="1.10.1220.10">
    <property type="entry name" value="Met repressor-like"/>
    <property type="match status" value="1"/>
</dbReference>
<evidence type="ECO:0000259" key="1">
    <source>
        <dbReference type="Pfam" id="PF01402"/>
    </source>
</evidence>
<dbReference type="SUPFAM" id="SSF47598">
    <property type="entry name" value="Ribbon-helix-helix"/>
    <property type="match status" value="1"/>
</dbReference>
<dbReference type="InterPro" id="IPR002145">
    <property type="entry name" value="CopG"/>
</dbReference>
<dbReference type="AlphaFoldDB" id="R7G928"/>
<dbReference type="Pfam" id="PF01402">
    <property type="entry name" value="RHH_1"/>
    <property type="match status" value="1"/>
</dbReference>
<sequence length="58" mass="6868">MVVITMARPKKDNKALNIKLDAKLYEELERYCDKTKRTKTSVIELALEEYLKNNNKHD</sequence>
<feature type="domain" description="Ribbon-helix-helix protein CopG" evidence="1">
    <location>
        <begin position="14"/>
        <end position="52"/>
    </location>
</feature>
<protein>
    <recommendedName>
        <fullName evidence="1">Ribbon-helix-helix protein CopG domain-containing protein</fullName>
    </recommendedName>
</protein>
<dbReference type="InterPro" id="IPR013321">
    <property type="entry name" value="Arc_rbn_hlx_hlx"/>
</dbReference>
<dbReference type="GO" id="GO:0006355">
    <property type="term" value="P:regulation of DNA-templated transcription"/>
    <property type="evidence" value="ECO:0007669"/>
    <property type="project" value="InterPro"/>
</dbReference>
<dbReference type="EMBL" id="CBIN010000088">
    <property type="protein sequence ID" value="CDE22502.1"/>
    <property type="molecule type" value="Genomic_DNA"/>
</dbReference>
<proteinExistence type="predicted"/>
<evidence type="ECO:0000313" key="3">
    <source>
        <dbReference type="Proteomes" id="UP000018093"/>
    </source>
</evidence>